<keyword evidence="4 8" id="KW-0812">Transmembrane</keyword>
<organism evidence="14 15">
    <name type="scientific">Bradyrhizobium arachidis</name>
    <dbReference type="NCBI Taxonomy" id="858423"/>
    <lineage>
        <taxon>Bacteria</taxon>
        <taxon>Pseudomonadati</taxon>
        <taxon>Pseudomonadota</taxon>
        <taxon>Alphaproteobacteria</taxon>
        <taxon>Hyphomicrobiales</taxon>
        <taxon>Nitrobacteraceae</taxon>
        <taxon>Bradyrhizobium</taxon>
    </lineage>
</organism>
<dbReference type="PANTHER" id="PTHR30069:SF40">
    <property type="entry name" value="TONB-DEPENDENT RECEPTOR NMB0964-RELATED"/>
    <property type="match status" value="1"/>
</dbReference>
<proteinExistence type="inferred from homology"/>
<evidence type="ECO:0000256" key="2">
    <source>
        <dbReference type="ARBA" id="ARBA00022448"/>
    </source>
</evidence>
<sequence length="787" mass="84259">MSFELRRAQRLGGASLLLLGAAATPALAQDKPVATELPSVTVTAPSPIVRRAVVPSRTPGRATRTARERSRERTAEAAPAAPPTAAPQQGVLPIVTNQFATVTVVPNEEIRREGGGQLGDLLFSKPGITGSSFAPGASSRPIIRGLDVNRVGIVENGTNSGGASDLGEDHFVPIDPLATNQVEVVRGPAALRYGSTSIGGVVSATNNRIPDALPSCAPSFQSYGLPTKAPLATAGTSPCVTAETRSAFSSVDRGVESGVLLDTGGGNFAFHADAYGRSTTDYGIPSYPYLTDQTRIITNGRQPNSATRSDGASIGGSYFFQGGYIGAAITQNDSLYYIPGIDGADHNTRIDGHQTKINVKGEYRPDATAIDTIRFWAGATDYRHNEIGLADPADPNTDGVRQTFTNKEQEIRTEVQLMPFNARFAEVTTALGFQVGHQELTAPSPDNPGTLFNGLWDPNNNTRVAGYAFNEFKFTDATRAQIAGRIEHVELHGTTPNFPADYLPDGTPQVAIARNPSFTPKSGSIGLLQDLPGGMVGSITAQYVERAPKPAELFSRGAHDATATFDIGNPNLKIETAKSIEVGVRKATGPFRFEATVYYTHFDNFIYRRLTGVMCDDDFASCGAPGAELNQAVYSQRNANFRGGEFQSQLDVGAFQGGIWGIENQLDVVRATFTDGTNVPRIPPLRMGGGVFWRDDNWLMRVNLLHAFAQNNIAAIAETPTPGYNLLRAEVSYKTKLAPNWFGAREMMAGITGNNLLNESIRNSVSYTKDEVLMPGIGVRAFANFKF</sequence>
<dbReference type="InterPro" id="IPR039426">
    <property type="entry name" value="TonB-dep_rcpt-like"/>
</dbReference>
<feature type="region of interest" description="Disordered" evidence="10">
    <location>
        <begin position="53"/>
        <end position="92"/>
    </location>
</feature>
<keyword evidence="3 8" id="KW-1134">Transmembrane beta strand</keyword>
<accession>A0AAE7NJG7</accession>
<evidence type="ECO:0000256" key="9">
    <source>
        <dbReference type="RuleBase" id="RU003357"/>
    </source>
</evidence>
<dbReference type="GO" id="GO:0044718">
    <property type="term" value="P:siderophore transmembrane transport"/>
    <property type="evidence" value="ECO:0007669"/>
    <property type="project" value="TreeGrafter"/>
</dbReference>
<keyword evidence="5 9" id="KW-0798">TonB box</keyword>
<evidence type="ECO:0000313" key="15">
    <source>
        <dbReference type="Proteomes" id="UP000594015"/>
    </source>
</evidence>
<feature type="domain" description="TonB-dependent receptor-like beta-barrel" evidence="12">
    <location>
        <begin position="298"/>
        <end position="756"/>
    </location>
</feature>
<evidence type="ECO:0000313" key="14">
    <source>
        <dbReference type="EMBL" id="QOZ67034.1"/>
    </source>
</evidence>
<dbReference type="SUPFAM" id="SSF56935">
    <property type="entry name" value="Porins"/>
    <property type="match status" value="1"/>
</dbReference>
<dbReference type="PANTHER" id="PTHR30069">
    <property type="entry name" value="TONB-DEPENDENT OUTER MEMBRANE RECEPTOR"/>
    <property type="match status" value="1"/>
</dbReference>
<dbReference type="PROSITE" id="PS52016">
    <property type="entry name" value="TONB_DEPENDENT_REC_3"/>
    <property type="match status" value="1"/>
</dbReference>
<evidence type="ECO:0000256" key="4">
    <source>
        <dbReference type="ARBA" id="ARBA00022692"/>
    </source>
</evidence>
<feature type="domain" description="TonB-dependent receptor plug" evidence="13">
    <location>
        <begin position="100"/>
        <end position="201"/>
    </location>
</feature>
<dbReference type="InterPro" id="IPR036942">
    <property type="entry name" value="Beta-barrel_TonB_sf"/>
</dbReference>
<dbReference type="Gene3D" id="2.40.170.20">
    <property type="entry name" value="TonB-dependent receptor, beta-barrel domain"/>
    <property type="match status" value="1"/>
</dbReference>
<dbReference type="GO" id="GO:0009279">
    <property type="term" value="C:cell outer membrane"/>
    <property type="evidence" value="ECO:0007669"/>
    <property type="project" value="UniProtKB-SubCell"/>
</dbReference>
<dbReference type="Pfam" id="PF00593">
    <property type="entry name" value="TonB_dep_Rec_b-barrel"/>
    <property type="match status" value="1"/>
</dbReference>
<keyword evidence="6 8" id="KW-0472">Membrane</keyword>
<keyword evidence="11" id="KW-0732">Signal</keyword>
<evidence type="ECO:0000256" key="1">
    <source>
        <dbReference type="ARBA" id="ARBA00004571"/>
    </source>
</evidence>
<dbReference type="KEGG" id="barh:WN72_12460"/>
<dbReference type="InterPro" id="IPR037066">
    <property type="entry name" value="Plug_dom_sf"/>
</dbReference>
<dbReference type="Pfam" id="PF07715">
    <property type="entry name" value="Plug"/>
    <property type="match status" value="1"/>
</dbReference>
<dbReference type="GO" id="GO:0015344">
    <property type="term" value="F:siderophore uptake transmembrane transporter activity"/>
    <property type="evidence" value="ECO:0007669"/>
    <property type="project" value="TreeGrafter"/>
</dbReference>
<dbReference type="Gene3D" id="2.170.130.10">
    <property type="entry name" value="TonB-dependent receptor, plug domain"/>
    <property type="match status" value="1"/>
</dbReference>
<evidence type="ECO:0000256" key="5">
    <source>
        <dbReference type="ARBA" id="ARBA00023077"/>
    </source>
</evidence>
<evidence type="ECO:0000259" key="12">
    <source>
        <dbReference type="Pfam" id="PF00593"/>
    </source>
</evidence>
<dbReference type="Proteomes" id="UP000594015">
    <property type="component" value="Chromosome"/>
</dbReference>
<dbReference type="EMBL" id="CP030050">
    <property type="protein sequence ID" value="QOZ67034.1"/>
    <property type="molecule type" value="Genomic_DNA"/>
</dbReference>
<keyword evidence="2 8" id="KW-0813">Transport</keyword>
<feature type="compositionally biased region" description="Basic and acidic residues" evidence="10">
    <location>
        <begin position="65"/>
        <end position="75"/>
    </location>
</feature>
<evidence type="ECO:0000259" key="13">
    <source>
        <dbReference type="Pfam" id="PF07715"/>
    </source>
</evidence>
<name>A0AAE7NJG7_9BRAD</name>
<dbReference type="AlphaFoldDB" id="A0AAE7NJG7"/>
<keyword evidence="14" id="KW-0675">Receptor</keyword>
<dbReference type="InterPro" id="IPR012910">
    <property type="entry name" value="Plug_dom"/>
</dbReference>
<dbReference type="RefSeq" id="WP_092218117.1">
    <property type="nucleotide sequence ID" value="NZ_CP030050.1"/>
</dbReference>
<feature type="signal peptide" evidence="11">
    <location>
        <begin position="1"/>
        <end position="28"/>
    </location>
</feature>
<evidence type="ECO:0000256" key="6">
    <source>
        <dbReference type="ARBA" id="ARBA00023136"/>
    </source>
</evidence>
<evidence type="ECO:0000256" key="10">
    <source>
        <dbReference type="SAM" id="MobiDB-lite"/>
    </source>
</evidence>
<reference evidence="14 15" key="1">
    <citation type="submission" date="2018-06" db="EMBL/GenBank/DDBJ databases">
        <title>Comparative genomics of Bradyrhizobium nodulating Arachidis hypogaea.</title>
        <authorList>
            <person name="Li Y."/>
        </authorList>
    </citation>
    <scope>NUCLEOTIDE SEQUENCE [LARGE SCALE GENOMIC DNA]</scope>
    <source>
        <strain evidence="14 15">CCBAU 051107</strain>
    </source>
</reference>
<evidence type="ECO:0000256" key="11">
    <source>
        <dbReference type="SAM" id="SignalP"/>
    </source>
</evidence>
<gene>
    <name evidence="14" type="ORF">WN72_12460</name>
</gene>
<keyword evidence="7 8" id="KW-0998">Cell outer membrane</keyword>
<comment type="similarity">
    <text evidence="8 9">Belongs to the TonB-dependent receptor family.</text>
</comment>
<comment type="subcellular location">
    <subcellularLocation>
        <location evidence="1 8">Cell outer membrane</location>
        <topology evidence="1 8">Multi-pass membrane protein</topology>
    </subcellularLocation>
</comment>
<feature type="chain" id="PRO_5042262161" evidence="11">
    <location>
        <begin position="29"/>
        <end position="787"/>
    </location>
</feature>
<dbReference type="InterPro" id="IPR000531">
    <property type="entry name" value="Beta-barrel_TonB"/>
</dbReference>
<evidence type="ECO:0000256" key="3">
    <source>
        <dbReference type="ARBA" id="ARBA00022452"/>
    </source>
</evidence>
<evidence type="ECO:0000256" key="8">
    <source>
        <dbReference type="PROSITE-ProRule" id="PRU01360"/>
    </source>
</evidence>
<evidence type="ECO:0000256" key="7">
    <source>
        <dbReference type="ARBA" id="ARBA00023237"/>
    </source>
</evidence>
<protein>
    <submittedName>
        <fullName evidence="14">TonB-dependent receptor</fullName>
    </submittedName>
</protein>